<protein>
    <submittedName>
        <fullName evidence="1">Uncharacterized protein</fullName>
    </submittedName>
</protein>
<dbReference type="Proteomes" id="UP000064939">
    <property type="component" value="Chromosome"/>
</dbReference>
<sequence length="328" mass="38767">MQPLPMIAPVTHDQVISYEDFIKSTVTDLEYVEIFPLLKSKFHDLLNEDIISFKINKMQNVKVFYLHADNEILIKSFNLNIMDDIEIYEKFDDKNKHLNLFSEIFIQESYPLNWQNEMYPYDIFDAFDDKQQFQINVSDIDSIKYFVETFEANIPYWVIDQLNLFKNTTIMSDLIQFSQKIHNDFLELKDNYCSLTTIEILKSETEKFAEHIAKTAEKKLVKNILDEIYCENSQKSGLKNILSGSDLFDSDMGSNQYVKDYIFNKVKTHFENIETVERKAILYMDLGSEWLDELDYECPIGSISDFIDEDDTLNKISRNILKHLMINR</sequence>
<accession>A0A0N9W339</accession>
<dbReference type="RefSeq" id="WP_054581942.1">
    <property type="nucleotide sequence ID" value="NZ_CP012808.1"/>
</dbReference>
<dbReference type="EMBL" id="CP012808">
    <property type="protein sequence ID" value="ALH96056.1"/>
    <property type="molecule type" value="Genomic_DNA"/>
</dbReference>
<name>A0A0N9W339_9GAMM</name>
<dbReference type="AlphaFoldDB" id="A0A0N9W339"/>
<dbReference type="STRING" id="1324350.AOY20_11220"/>
<organism evidence="1 2">
    <name type="scientific">Acinetobacter equi</name>
    <dbReference type="NCBI Taxonomy" id="1324350"/>
    <lineage>
        <taxon>Bacteria</taxon>
        <taxon>Pseudomonadati</taxon>
        <taxon>Pseudomonadota</taxon>
        <taxon>Gammaproteobacteria</taxon>
        <taxon>Moraxellales</taxon>
        <taxon>Moraxellaceae</taxon>
        <taxon>Acinetobacter</taxon>
    </lineage>
</organism>
<dbReference type="KEGG" id="aei:AOY20_11220"/>
<gene>
    <name evidence="1" type="ORF">AOY20_11220</name>
</gene>
<evidence type="ECO:0000313" key="2">
    <source>
        <dbReference type="Proteomes" id="UP000064939"/>
    </source>
</evidence>
<proteinExistence type="predicted"/>
<evidence type="ECO:0000313" key="1">
    <source>
        <dbReference type="EMBL" id="ALH96056.1"/>
    </source>
</evidence>
<reference evidence="1 2" key="1">
    <citation type="journal article" date="2015" name="Int. J. Syst. Evol. Microbiol.">
        <title>Acinetobacter equi sp. nov. isolated from horse faeces.</title>
        <authorList>
            <person name="Poppel M.T."/>
            <person name="Skiebe E."/>
            <person name="Laue M."/>
            <person name="Bergmann H."/>
            <person name="Ebersberger I."/>
            <person name="Garn T."/>
            <person name="Fruth A."/>
            <person name="Baumgardt S."/>
            <person name="Busse H.J."/>
            <person name="Wilharm G."/>
        </authorList>
    </citation>
    <scope>NUCLEOTIDE SEQUENCE [LARGE SCALE GENOMIC DNA]</scope>
    <source>
        <strain evidence="1 2">114</strain>
    </source>
</reference>
<keyword evidence="2" id="KW-1185">Reference proteome</keyword>